<evidence type="ECO:0000313" key="3">
    <source>
        <dbReference type="Proteomes" id="UP000014139"/>
    </source>
</evidence>
<evidence type="ECO:0000313" key="2">
    <source>
        <dbReference type="EMBL" id="EOD60816.1"/>
    </source>
</evidence>
<feature type="transmembrane region" description="Helical" evidence="1">
    <location>
        <begin position="20"/>
        <end position="43"/>
    </location>
</feature>
<feature type="transmembrane region" description="Helical" evidence="1">
    <location>
        <begin position="55"/>
        <end position="75"/>
    </location>
</feature>
<dbReference type="AlphaFoldDB" id="R1HKC2"/>
<comment type="caution">
    <text evidence="2">The sequence shown here is derived from an EMBL/GenBank/DDBJ whole genome shotgun (WGS) entry which is preliminary data.</text>
</comment>
<keyword evidence="1" id="KW-0812">Transmembrane</keyword>
<evidence type="ECO:0000256" key="1">
    <source>
        <dbReference type="SAM" id="Phobius"/>
    </source>
</evidence>
<reference evidence="2 3" key="1">
    <citation type="submission" date="2013-02" db="EMBL/GenBank/DDBJ databases">
        <title>Draft genome sequence of Amycolatopsis vancoresmycina strain DSM 44592T.</title>
        <authorList>
            <person name="Kumar S."/>
            <person name="Kaur N."/>
            <person name="Kaur C."/>
            <person name="Raghava G.P.S."/>
            <person name="Mayilraj S."/>
        </authorList>
    </citation>
    <scope>NUCLEOTIDE SEQUENCE [LARGE SCALE GENOMIC DNA]</scope>
    <source>
        <strain evidence="2 3">DSM 44592</strain>
    </source>
</reference>
<keyword evidence="3" id="KW-1185">Reference proteome</keyword>
<sequence length="84" mass="8752">LAIALAALARRFPRLRADGVRARLVLVGAAGYAGLTALVTWQALRAQSIVHPDAVTLWAFALLVAAVGLGALAVVRAPERTAVR</sequence>
<keyword evidence="1" id="KW-0472">Membrane</keyword>
<dbReference type="EMBL" id="AOUO01000700">
    <property type="protein sequence ID" value="EOD60816.1"/>
    <property type="molecule type" value="Genomic_DNA"/>
</dbReference>
<gene>
    <name evidence="2" type="ORF">H480_40725</name>
</gene>
<accession>R1HKC2</accession>
<keyword evidence="1" id="KW-1133">Transmembrane helix</keyword>
<dbReference type="Proteomes" id="UP000014139">
    <property type="component" value="Unassembled WGS sequence"/>
</dbReference>
<feature type="non-terminal residue" evidence="2">
    <location>
        <position position="1"/>
    </location>
</feature>
<proteinExistence type="predicted"/>
<organism evidence="2 3">
    <name type="scientific">Amycolatopsis vancoresmycina DSM 44592</name>
    <dbReference type="NCBI Taxonomy" id="1292037"/>
    <lineage>
        <taxon>Bacteria</taxon>
        <taxon>Bacillati</taxon>
        <taxon>Actinomycetota</taxon>
        <taxon>Actinomycetes</taxon>
        <taxon>Pseudonocardiales</taxon>
        <taxon>Pseudonocardiaceae</taxon>
        <taxon>Amycolatopsis</taxon>
    </lineage>
</organism>
<name>R1HKC2_9PSEU</name>
<protein>
    <submittedName>
        <fullName evidence="2">Uncharacterized protein</fullName>
    </submittedName>
</protein>